<dbReference type="KEGG" id="cfon:HZU75_14740"/>
<dbReference type="Proteomes" id="UP000510822">
    <property type="component" value="Chromosome"/>
</dbReference>
<evidence type="ECO:0000256" key="9">
    <source>
        <dbReference type="SAM" id="SignalP"/>
    </source>
</evidence>
<dbReference type="GO" id="GO:0015562">
    <property type="term" value="F:efflux transmembrane transporter activity"/>
    <property type="evidence" value="ECO:0007669"/>
    <property type="project" value="InterPro"/>
</dbReference>
<evidence type="ECO:0000313" key="10">
    <source>
        <dbReference type="EMBL" id="QLI82682.1"/>
    </source>
</evidence>
<comment type="similarity">
    <text evidence="2">Belongs to the outer membrane factor (OMF) (TC 1.B.17) family.</text>
</comment>
<feature type="signal peptide" evidence="9">
    <location>
        <begin position="1"/>
        <end position="27"/>
    </location>
</feature>
<evidence type="ECO:0000256" key="7">
    <source>
        <dbReference type="ARBA" id="ARBA00023237"/>
    </source>
</evidence>
<dbReference type="InterPro" id="IPR010130">
    <property type="entry name" value="T1SS_OMP_TolC"/>
</dbReference>
<evidence type="ECO:0000313" key="11">
    <source>
        <dbReference type="Proteomes" id="UP000510822"/>
    </source>
</evidence>
<proteinExistence type="inferred from homology"/>
<protein>
    <submittedName>
        <fullName evidence="10">TolC family outer membrane protein</fullName>
    </submittedName>
</protein>
<dbReference type="GO" id="GO:0009279">
    <property type="term" value="C:cell outer membrane"/>
    <property type="evidence" value="ECO:0007669"/>
    <property type="project" value="UniProtKB-SubCell"/>
</dbReference>
<dbReference type="NCBIfam" id="TIGR01844">
    <property type="entry name" value="type_I_sec_TolC"/>
    <property type="match status" value="1"/>
</dbReference>
<evidence type="ECO:0000256" key="2">
    <source>
        <dbReference type="ARBA" id="ARBA00007613"/>
    </source>
</evidence>
<feature type="chain" id="PRO_5028819592" evidence="9">
    <location>
        <begin position="28"/>
        <end position="356"/>
    </location>
</feature>
<organism evidence="10 11">
    <name type="scientific">Chitinibacter fontanus</name>
    <dbReference type="NCBI Taxonomy" id="1737446"/>
    <lineage>
        <taxon>Bacteria</taxon>
        <taxon>Pseudomonadati</taxon>
        <taxon>Pseudomonadota</taxon>
        <taxon>Betaproteobacteria</taxon>
        <taxon>Neisseriales</taxon>
        <taxon>Chitinibacteraceae</taxon>
        <taxon>Chitinibacter</taxon>
    </lineage>
</organism>
<evidence type="ECO:0000256" key="1">
    <source>
        <dbReference type="ARBA" id="ARBA00004442"/>
    </source>
</evidence>
<keyword evidence="8" id="KW-0175">Coiled coil</keyword>
<evidence type="ECO:0000256" key="6">
    <source>
        <dbReference type="ARBA" id="ARBA00023136"/>
    </source>
</evidence>
<dbReference type="RefSeq" id="WP_180306758.1">
    <property type="nucleotide sequence ID" value="NZ_CP058952.1"/>
</dbReference>
<keyword evidence="5" id="KW-0812">Transmembrane</keyword>
<evidence type="ECO:0000256" key="5">
    <source>
        <dbReference type="ARBA" id="ARBA00022692"/>
    </source>
</evidence>
<reference evidence="10 11" key="1">
    <citation type="journal article" date="2016" name="Int. J. Syst. Evol. Microbiol.">
        <title>Chitinibacter fontanus sp. nov., isolated from a spring.</title>
        <authorList>
            <person name="Sheu S.Y."/>
            <person name="Li Y.S."/>
            <person name="Young C.C."/>
            <person name="Chen W.M."/>
        </authorList>
    </citation>
    <scope>NUCLEOTIDE SEQUENCE [LARGE SCALE GENOMIC DNA]</scope>
    <source>
        <strain evidence="10 11">STM-7</strain>
    </source>
</reference>
<dbReference type="EMBL" id="CP058952">
    <property type="protein sequence ID" value="QLI82682.1"/>
    <property type="molecule type" value="Genomic_DNA"/>
</dbReference>
<dbReference type="Gene3D" id="1.20.1600.10">
    <property type="entry name" value="Outer membrane efflux proteins (OEP)"/>
    <property type="match status" value="1"/>
</dbReference>
<sequence length="356" mass="39629">MAFSTRAFGPKVLVFSLGAVFSASAWATDLLTVYRSALNYDAVYAQAQAKRDALQEKSNQGRAALLPTISLSGTLNSNQDDVENRQFNTQTDHSYGSHSYSLTLTQPLFRWQNWVGYEQSKLQVAQAEVAFLSAKQDLILRTAQAYFEQLQAQEKLKAAQAYKTAVESQLDIARKAFAVGTGVKTDIFDAETRFQLAMSQTIVAQTELELRQRALQSITGQYFEQVASRGPKVDLNFLGSMDLGQLLQEAEQNNLQIQEQKLAVEIASREIERQRAGHYPTLDLVASKGNNSTLNSGTREISDTSRIGVQVNVPIFQGGKWCHVPLRPRPIIALPKVLWMLHAIARNSMFGRRILG</sequence>
<accession>A0A7D5Z9U2</accession>
<keyword evidence="3" id="KW-0813">Transport</keyword>
<dbReference type="Pfam" id="PF02321">
    <property type="entry name" value="OEP"/>
    <property type="match status" value="2"/>
</dbReference>
<keyword evidence="7" id="KW-0998">Cell outer membrane</keyword>
<dbReference type="PANTHER" id="PTHR30026">
    <property type="entry name" value="OUTER MEMBRANE PROTEIN TOLC"/>
    <property type="match status" value="1"/>
</dbReference>
<dbReference type="GO" id="GO:0015288">
    <property type="term" value="F:porin activity"/>
    <property type="evidence" value="ECO:0007669"/>
    <property type="project" value="TreeGrafter"/>
</dbReference>
<name>A0A7D5Z9U2_9NEIS</name>
<evidence type="ECO:0000256" key="4">
    <source>
        <dbReference type="ARBA" id="ARBA00022452"/>
    </source>
</evidence>
<gene>
    <name evidence="10" type="ORF">HZU75_14740</name>
</gene>
<dbReference type="AlphaFoldDB" id="A0A7D5Z9U2"/>
<dbReference type="InterPro" id="IPR003423">
    <property type="entry name" value="OMP_efflux"/>
</dbReference>
<feature type="coiled-coil region" evidence="8">
    <location>
        <begin position="240"/>
        <end position="267"/>
    </location>
</feature>
<keyword evidence="6" id="KW-0472">Membrane</keyword>
<keyword evidence="4" id="KW-1134">Transmembrane beta strand</keyword>
<evidence type="ECO:0000256" key="8">
    <source>
        <dbReference type="SAM" id="Coils"/>
    </source>
</evidence>
<comment type="subcellular location">
    <subcellularLocation>
        <location evidence="1">Cell outer membrane</location>
    </subcellularLocation>
</comment>
<dbReference type="PANTHER" id="PTHR30026:SF20">
    <property type="entry name" value="OUTER MEMBRANE PROTEIN TOLC"/>
    <property type="match status" value="1"/>
</dbReference>
<keyword evidence="9" id="KW-0732">Signal</keyword>
<keyword evidence="11" id="KW-1185">Reference proteome</keyword>
<evidence type="ECO:0000256" key="3">
    <source>
        <dbReference type="ARBA" id="ARBA00022448"/>
    </source>
</evidence>
<dbReference type="GO" id="GO:1990281">
    <property type="term" value="C:efflux pump complex"/>
    <property type="evidence" value="ECO:0007669"/>
    <property type="project" value="TreeGrafter"/>
</dbReference>
<dbReference type="SUPFAM" id="SSF56954">
    <property type="entry name" value="Outer membrane efflux proteins (OEP)"/>
    <property type="match status" value="1"/>
</dbReference>
<dbReference type="InterPro" id="IPR051906">
    <property type="entry name" value="TolC-like"/>
</dbReference>